<name>A0A1X6MID6_9APHY</name>
<dbReference type="RefSeq" id="XP_024332800.1">
    <property type="nucleotide sequence ID" value="XM_024481605.1"/>
</dbReference>
<dbReference type="OrthoDB" id="66881at2759"/>
<keyword evidence="2" id="KW-1185">Reference proteome</keyword>
<proteinExistence type="predicted"/>
<organism evidence="1 2">
    <name type="scientific">Postia placenta MAD-698-R-SB12</name>
    <dbReference type="NCBI Taxonomy" id="670580"/>
    <lineage>
        <taxon>Eukaryota</taxon>
        <taxon>Fungi</taxon>
        <taxon>Dikarya</taxon>
        <taxon>Basidiomycota</taxon>
        <taxon>Agaricomycotina</taxon>
        <taxon>Agaricomycetes</taxon>
        <taxon>Polyporales</taxon>
        <taxon>Adustoporiaceae</taxon>
        <taxon>Rhodonia</taxon>
    </lineage>
</organism>
<accession>A0A1X6MID6</accession>
<sequence length="145" mass="16126">MEAQMRVVLHAFAHPHTLDGRQKAVGIIAQYEDLQLDKVFVQKAQGPNNIPELLLPSPNEVILRASEREDHECCLFEDIHAQGDLRHASLSTFVDRITAPGPPPDLGCRAHAQLDLALSSRLSDKDIECMVSDAEQYTETDKVCI</sequence>
<evidence type="ECO:0000313" key="1">
    <source>
        <dbReference type="EMBL" id="OSX56006.1"/>
    </source>
</evidence>
<evidence type="ECO:0000313" key="2">
    <source>
        <dbReference type="Proteomes" id="UP000194127"/>
    </source>
</evidence>
<dbReference type="Proteomes" id="UP000194127">
    <property type="component" value="Unassembled WGS sequence"/>
</dbReference>
<dbReference type="AlphaFoldDB" id="A0A1X6MID6"/>
<dbReference type="EMBL" id="KZ110668">
    <property type="protein sequence ID" value="OSX56006.1"/>
    <property type="molecule type" value="Genomic_DNA"/>
</dbReference>
<gene>
    <name evidence="1" type="ORF">POSPLADRAFT_1063099</name>
</gene>
<dbReference type="GeneID" id="36326555"/>
<protein>
    <submittedName>
        <fullName evidence="1">Uncharacterized protein</fullName>
    </submittedName>
</protein>
<reference evidence="1 2" key="1">
    <citation type="submission" date="2017-04" db="EMBL/GenBank/DDBJ databases">
        <title>Genome Sequence of the Model Brown-Rot Fungus Postia placenta SB12.</title>
        <authorList>
            <consortium name="DOE Joint Genome Institute"/>
            <person name="Gaskell J."/>
            <person name="Kersten P."/>
            <person name="Larrondo L.F."/>
            <person name="Canessa P."/>
            <person name="Martinez D."/>
            <person name="Hibbett D."/>
            <person name="Schmoll M."/>
            <person name="Kubicek C.P."/>
            <person name="Martinez A.T."/>
            <person name="Yadav J."/>
            <person name="Master E."/>
            <person name="Magnuson J.K."/>
            <person name="James T."/>
            <person name="Yaver D."/>
            <person name="Berka R."/>
            <person name="Labutti K."/>
            <person name="Lipzen A."/>
            <person name="Aerts A."/>
            <person name="Barry K."/>
            <person name="Henrissat B."/>
            <person name="Blanchette R."/>
            <person name="Grigoriev I."/>
            <person name="Cullen D."/>
        </authorList>
    </citation>
    <scope>NUCLEOTIDE SEQUENCE [LARGE SCALE GENOMIC DNA]</scope>
    <source>
        <strain evidence="1 2">MAD-698-R-SB12</strain>
    </source>
</reference>